<dbReference type="EC" id="3.1.3.2" evidence="3"/>
<evidence type="ECO:0000256" key="3">
    <source>
        <dbReference type="ARBA" id="ARBA00012646"/>
    </source>
</evidence>
<dbReference type="InterPro" id="IPR029033">
    <property type="entry name" value="His_PPase_superfam"/>
</dbReference>
<dbReference type="PANTHER" id="PTHR11567">
    <property type="entry name" value="ACID PHOSPHATASE-RELATED"/>
    <property type="match status" value="1"/>
</dbReference>
<dbReference type="Gene3D" id="3.40.50.1240">
    <property type="entry name" value="Phosphoglycerate mutase-like"/>
    <property type="match status" value="1"/>
</dbReference>
<dbReference type="SUPFAM" id="SSF53254">
    <property type="entry name" value="Phosphoglycerate mutase-like"/>
    <property type="match status" value="1"/>
</dbReference>
<keyword evidence="8" id="KW-0472">Membrane</keyword>
<dbReference type="Pfam" id="PF00328">
    <property type="entry name" value="His_Phos_2"/>
    <property type="match status" value="1"/>
</dbReference>
<keyword evidence="6" id="KW-1015">Disulfide bond</keyword>
<dbReference type="CDD" id="cd07061">
    <property type="entry name" value="HP_HAP_like"/>
    <property type="match status" value="1"/>
</dbReference>
<dbReference type="EMBL" id="JAODUP010000143">
    <property type="protein sequence ID" value="KAK2159932.1"/>
    <property type="molecule type" value="Genomic_DNA"/>
</dbReference>
<dbReference type="Proteomes" id="UP001208570">
    <property type="component" value="Unassembled WGS sequence"/>
</dbReference>
<keyword evidence="5" id="KW-0378">Hydrolase</keyword>
<dbReference type="PANTHER" id="PTHR11567:SF211">
    <property type="entry name" value="PROSTATIC ACID PHOSPHATASE"/>
    <property type="match status" value="1"/>
</dbReference>
<comment type="catalytic activity">
    <reaction evidence="1">
        <text>a phosphate monoester + H2O = an alcohol + phosphate</text>
        <dbReference type="Rhea" id="RHEA:15017"/>
        <dbReference type="ChEBI" id="CHEBI:15377"/>
        <dbReference type="ChEBI" id="CHEBI:30879"/>
        <dbReference type="ChEBI" id="CHEBI:43474"/>
        <dbReference type="ChEBI" id="CHEBI:67140"/>
        <dbReference type="EC" id="3.1.3.2"/>
    </reaction>
</comment>
<gene>
    <name evidence="9" type="ORF">LSH36_143g03010</name>
</gene>
<evidence type="ECO:0000256" key="6">
    <source>
        <dbReference type="ARBA" id="ARBA00023157"/>
    </source>
</evidence>
<evidence type="ECO:0000256" key="2">
    <source>
        <dbReference type="ARBA" id="ARBA00005375"/>
    </source>
</evidence>
<protein>
    <recommendedName>
        <fullName evidence="3">acid phosphatase</fullName>
        <ecNumber evidence="3">3.1.3.2</ecNumber>
    </recommendedName>
</protein>
<comment type="similarity">
    <text evidence="2">Belongs to the histidine acid phosphatase family.</text>
</comment>
<dbReference type="InterPro" id="IPR050645">
    <property type="entry name" value="Histidine_acid_phosphatase"/>
</dbReference>
<reference evidence="9" key="1">
    <citation type="journal article" date="2023" name="Mol. Biol. Evol.">
        <title>Third-Generation Sequencing Reveals the Adaptive Role of the Epigenome in Three Deep-Sea Polychaetes.</title>
        <authorList>
            <person name="Perez M."/>
            <person name="Aroh O."/>
            <person name="Sun Y."/>
            <person name="Lan Y."/>
            <person name="Juniper S.K."/>
            <person name="Young C.R."/>
            <person name="Angers B."/>
            <person name="Qian P.Y."/>
        </authorList>
    </citation>
    <scope>NUCLEOTIDE SEQUENCE</scope>
    <source>
        <strain evidence="9">P08H-3</strain>
    </source>
</reference>
<proteinExistence type="inferred from homology"/>
<comment type="caution">
    <text evidence="9">The sequence shown here is derived from an EMBL/GenBank/DDBJ whole genome shotgun (WGS) entry which is preliminary data.</text>
</comment>
<feature type="non-terminal residue" evidence="9">
    <location>
        <position position="1"/>
    </location>
</feature>
<accession>A0AAD9JVI1</accession>
<evidence type="ECO:0000313" key="9">
    <source>
        <dbReference type="EMBL" id="KAK2159932.1"/>
    </source>
</evidence>
<evidence type="ECO:0000256" key="4">
    <source>
        <dbReference type="ARBA" id="ARBA00022729"/>
    </source>
</evidence>
<keyword evidence="7" id="KW-0325">Glycoprotein</keyword>
<organism evidence="9 10">
    <name type="scientific">Paralvinella palmiformis</name>
    <dbReference type="NCBI Taxonomy" id="53620"/>
    <lineage>
        <taxon>Eukaryota</taxon>
        <taxon>Metazoa</taxon>
        <taxon>Spiralia</taxon>
        <taxon>Lophotrochozoa</taxon>
        <taxon>Annelida</taxon>
        <taxon>Polychaeta</taxon>
        <taxon>Sedentaria</taxon>
        <taxon>Canalipalpata</taxon>
        <taxon>Terebellida</taxon>
        <taxon>Terebelliformia</taxon>
        <taxon>Alvinellidae</taxon>
        <taxon>Paralvinella</taxon>
    </lineage>
</organism>
<sequence length="325" mass="37407">LIGHGDSTPSHLYPNDSNTEDTWPEGLAHLTQLGIEQEFKFGQYLRKHYIDQYTFLSPTYKSYELHVQSTDTSRTLMSATALLQGLYPSKEAALWDPVPVHTRPLHKDPMLNMDIPCERFNRGFLAALSTEKGKKFVSDNQEFIDFVTGEAGYANSTINSIWDVYSTLQIEIWNNKSTPSWVTPEVFEHLKLMYWKKFEFLYHSEDQQKIKGGLFLTETDDTITAVLTALGIWDRNVPLVGAAVFFEVYFTHVQTYSIRVLYKNDTRTDPFTDPYRVIMPGGVVALSVFSVVFLIGLVSLFVWCYRRQQQEVHYQPANFASEPRI</sequence>
<dbReference type="InterPro" id="IPR000560">
    <property type="entry name" value="His_Pase_clade-2"/>
</dbReference>
<keyword evidence="8" id="KW-1133">Transmembrane helix</keyword>
<name>A0AAD9JVI1_9ANNE</name>
<keyword evidence="10" id="KW-1185">Reference proteome</keyword>
<evidence type="ECO:0000256" key="5">
    <source>
        <dbReference type="ARBA" id="ARBA00022801"/>
    </source>
</evidence>
<keyword evidence="4" id="KW-0732">Signal</keyword>
<evidence type="ECO:0000313" key="10">
    <source>
        <dbReference type="Proteomes" id="UP001208570"/>
    </source>
</evidence>
<feature type="transmembrane region" description="Helical" evidence="8">
    <location>
        <begin position="277"/>
        <end position="305"/>
    </location>
</feature>
<dbReference type="GO" id="GO:0003993">
    <property type="term" value="F:acid phosphatase activity"/>
    <property type="evidence" value="ECO:0007669"/>
    <property type="project" value="UniProtKB-EC"/>
</dbReference>
<evidence type="ECO:0000256" key="1">
    <source>
        <dbReference type="ARBA" id="ARBA00000032"/>
    </source>
</evidence>
<evidence type="ECO:0000256" key="7">
    <source>
        <dbReference type="ARBA" id="ARBA00023180"/>
    </source>
</evidence>
<dbReference type="AlphaFoldDB" id="A0AAD9JVI1"/>
<keyword evidence="8" id="KW-0812">Transmembrane</keyword>
<evidence type="ECO:0000256" key="8">
    <source>
        <dbReference type="SAM" id="Phobius"/>
    </source>
</evidence>